<sequence>MLKFRYIKLSHDTCNPHEIHRYYNTSANIPCVQNELTDFLIMSSTKNIYVSQIMLNGGHFPKQQTVGVDISKKVKLNHPITFDYLQQNIFNYLDEYFTRFRLQDQNIKVLYYVNDPIIDMEYDSQTHVLIYTNDRQELKILSLLSSYEYVVSDSVTWFTYSPHQRLLSTVMSKNYFCYFELLGSPTCIKSAFELIQSFVDLKNSRILLLTKAKNYKYTCESLKCQFFCHSAVTDELTCECPSPMIRVDKNCICPKDDLHCRMPQCAGFLCNNSKCLINNVRCNGVDDCGDKSDEMDCKKKCPSEAHLCQNKCFIKDAACGPVAITVIDPEFKTTKMKRRIYPYLIALACLAVLVYPAYRATKWIYHIYRVRRMNLNLHSQALEPFEYSELLEVENQGTDIMPM</sequence>
<dbReference type="EMBL" id="JWZT01004779">
    <property type="protein sequence ID" value="KII63067.1"/>
    <property type="molecule type" value="Genomic_DNA"/>
</dbReference>
<dbReference type="Pfam" id="PF00057">
    <property type="entry name" value="Ldl_recept_a"/>
    <property type="match status" value="1"/>
</dbReference>
<keyword evidence="3" id="KW-0812">Transmembrane</keyword>
<dbReference type="InterPro" id="IPR036055">
    <property type="entry name" value="LDL_receptor-like_sf"/>
</dbReference>
<comment type="caution">
    <text evidence="2">Lacks conserved residue(s) required for the propagation of feature annotation.</text>
</comment>
<dbReference type="Proteomes" id="UP000031668">
    <property type="component" value="Unassembled WGS sequence"/>
</dbReference>
<feature type="disulfide bond" evidence="2">
    <location>
        <begin position="270"/>
        <end position="288"/>
    </location>
</feature>
<dbReference type="AlphaFoldDB" id="A0A0C2J1V5"/>
<feature type="transmembrane region" description="Helical" evidence="3">
    <location>
        <begin position="340"/>
        <end position="358"/>
    </location>
</feature>
<evidence type="ECO:0000256" key="1">
    <source>
        <dbReference type="ARBA" id="ARBA00023157"/>
    </source>
</evidence>
<dbReference type="InterPro" id="IPR002172">
    <property type="entry name" value="LDrepeatLR_classA_rpt"/>
</dbReference>
<keyword evidence="1 2" id="KW-1015">Disulfide bond</keyword>
<dbReference type="CDD" id="cd00112">
    <property type="entry name" value="LDLa"/>
    <property type="match status" value="1"/>
</dbReference>
<gene>
    <name evidence="4" type="ORF">RF11_12393</name>
</gene>
<dbReference type="InterPro" id="IPR023415">
    <property type="entry name" value="LDLR_class-A_CS"/>
</dbReference>
<keyword evidence="3" id="KW-1133">Transmembrane helix</keyword>
<organism evidence="4 5">
    <name type="scientific">Thelohanellus kitauei</name>
    <name type="common">Myxosporean</name>
    <dbReference type="NCBI Taxonomy" id="669202"/>
    <lineage>
        <taxon>Eukaryota</taxon>
        <taxon>Metazoa</taxon>
        <taxon>Cnidaria</taxon>
        <taxon>Myxozoa</taxon>
        <taxon>Myxosporea</taxon>
        <taxon>Bivalvulida</taxon>
        <taxon>Platysporina</taxon>
        <taxon>Myxobolidae</taxon>
        <taxon>Thelohanellus</taxon>
    </lineage>
</organism>
<dbReference type="Gene3D" id="4.10.400.10">
    <property type="entry name" value="Low-density Lipoprotein Receptor"/>
    <property type="match status" value="1"/>
</dbReference>
<name>A0A0C2J1V5_THEKT</name>
<evidence type="ECO:0000256" key="2">
    <source>
        <dbReference type="PROSITE-ProRule" id="PRU00124"/>
    </source>
</evidence>
<comment type="caution">
    <text evidence="4">The sequence shown here is derived from an EMBL/GenBank/DDBJ whole genome shotgun (WGS) entry which is preliminary data.</text>
</comment>
<keyword evidence="4" id="KW-0675">Receptor</keyword>
<dbReference type="SMART" id="SM00192">
    <property type="entry name" value="LDLa"/>
    <property type="match status" value="1"/>
</dbReference>
<evidence type="ECO:0000256" key="3">
    <source>
        <dbReference type="SAM" id="Phobius"/>
    </source>
</evidence>
<dbReference type="OrthoDB" id="5946163at2759"/>
<reference evidence="4 5" key="1">
    <citation type="journal article" date="2014" name="Genome Biol. Evol.">
        <title>The genome of the myxosporean Thelohanellus kitauei shows adaptations to nutrient acquisition within its fish host.</title>
        <authorList>
            <person name="Yang Y."/>
            <person name="Xiong J."/>
            <person name="Zhou Z."/>
            <person name="Huo F."/>
            <person name="Miao W."/>
            <person name="Ran C."/>
            <person name="Liu Y."/>
            <person name="Zhang J."/>
            <person name="Feng J."/>
            <person name="Wang M."/>
            <person name="Wang M."/>
            <person name="Wang L."/>
            <person name="Yao B."/>
        </authorList>
    </citation>
    <scope>NUCLEOTIDE SEQUENCE [LARGE SCALE GENOMIC DNA]</scope>
    <source>
        <strain evidence="4">Wuqing</strain>
    </source>
</reference>
<evidence type="ECO:0000313" key="5">
    <source>
        <dbReference type="Proteomes" id="UP000031668"/>
    </source>
</evidence>
<dbReference type="PROSITE" id="PS01209">
    <property type="entry name" value="LDLRA_1"/>
    <property type="match status" value="1"/>
</dbReference>
<feature type="disulfide bond" evidence="2">
    <location>
        <begin position="282"/>
        <end position="297"/>
    </location>
</feature>
<evidence type="ECO:0000313" key="4">
    <source>
        <dbReference type="EMBL" id="KII63067.1"/>
    </source>
</evidence>
<keyword evidence="5" id="KW-1185">Reference proteome</keyword>
<keyword evidence="4" id="KW-0449">Lipoprotein</keyword>
<accession>A0A0C2J1V5</accession>
<dbReference type="SUPFAM" id="SSF57424">
    <property type="entry name" value="LDL receptor-like module"/>
    <property type="match status" value="1"/>
</dbReference>
<dbReference type="PROSITE" id="PS50068">
    <property type="entry name" value="LDLRA_2"/>
    <property type="match status" value="1"/>
</dbReference>
<protein>
    <submittedName>
        <fullName evidence="4">Low-density lipoprotein receptor-related protein 4</fullName>
    </submittedName>
</protein>
<proteinExistence type="predicted"/>
<keyword evidence="3" id="KW-0472">Membrane</keyword>